<comment type="caution">
    <text evidence="1">The sequence shown here is derived from an EMBL/GenBank/DDBJ whole genome shotgun (WGS) entry which is preliminary data.</text>
</comment>
<dbReference type="RefSeq" id="WP_109114814.1">
    <property type="nucleotide sequence ID" value="NZ_JBLHCF010000001.1"/>
</dbReference>
<dbReference type="EMBL" id="QROV01000005">
    <property type="protein sequence ID" value="RHL62480.1"/>
    <property type="molecule type" value="Genomic_DNA"/>
</dbReference>
<gene>
    <name evidence="1" type="ORF">DW011_05320</name>
</gene>
<dbReference type="GO" id="GO:0003676">
    <property type="term" value="F:nucleic acid binding"/>
    <property type="evidence" value="ECO:0007669"/>
    <property type="project" value="InterPro"/>
</dbReference>
<dbReference type="Proteomes" id="UP000283616">
    <property type="component" value="Unassembled WGS sequence"/>
</dbReference>
<dbReference type="AlphaFoldDB" id="A0A415M410"/>
<reference evidence="1 2" key="1">
    <citation type="submission" date="2018-08" db="EMBL/GenBank/DDBJ databases">
        <title>A genome reference for cultivated species of the human gut microbiota.</title>
        <authorList>
            <person name="Zou Y."/>
            <person name="Xue W."/>
            <person name="Luo G."/>
        </authorList>
    </citation>
    <scope>NUCLEOTIDE SEQUENCE [LARGE SCALE GENOMIC DNA]</scope>
    <source>
        <strain evidence="1 2">AF37-12</strain>
    </source>
</reference>
<evidence type="ECO:0000313" key="1">
    <source>
        <dbReference type="EMBL" id="RHL62480.1"/>
    </source>
</evidence>
<proteinExistence type="predicted"/>
<name>A0A415M410_BACT4</name>
<accession>A0A415M410</accession>
<dbReference type="InterPro" id="IPR011856">
    <property type="entry name" value="tRNA_endonuc-like_dom_sf"/>
</dbReference>
<dbReference type="Gene3D" id="3.40.1350.10">
    <property type="match status" value="1"/>
</dbReference>
<protein>
    <submittedName>
        <fullName evidence="1">VRR-NUC domain-containing protein</fullName>
    </submittedName>
</protein>
<sequence length="134" mass="15463">MCYNCYADQRNPPRSKEVHNNEEARIQTEFFKLIPLYFPNIPDRLIFAVPNGGSRHVREAANLKRQGVKPGVSDVIVLIPKKGFASLCIEFKTKVGKQSEYQKEFQKQAESCRNKYVIVRSALQAIEELRKYLS</sequence>
<evidence type="ECO:0000313" key="2">
    <source>
        <dbReference type="Proteomes" id="UP000283616"/>
    </source>
</evidence>
<organism evidence="1 2">
    <name type="scientific">Bacteroides thetaiotaomicron</name>
    <dbReference type="NCBI Taxonomy" id="818"/>
    <lineage>
        <taxon>Bacteria</taxon>
        <taxon>Pseudomonadati</taxon>
        <taxon>Bacteroidota</taxon>
        <taxon>Bacteroidia</taxon>
        <taxon>Bacteroidales</taxon>
        <taxon>Bacteroidaceae</taxon>
        <taxon>Bacteroides</taxon>
    </lineage>
</organism>